<feature type="region of interest" description="Disordered" evidence="1">
    <location>
        <begin position="58"/>
        <end position="78"/>
    </location>
</feature>
<comment type="caution">
    <text evidence="2">The sequence shown here is derived from an EMBL/GenBank/DDBJ whole genome shotgun (WGS) entry which is preliminary data.</text>
</comment>
<accession>A0AAD7R842</accession>
<reference evidence="2" key="1">
    <citation type="journal article" date="2023" name="Science">
        <title>Genome structures resolve the early diversification of teleost fishes.</title>
        <authorList>
            <person name="Parey E."/>
            <person name="Louis A."/>
            <person name="Montfort J."/>
            <person name="Bouchez O."/>
            <person name="Roques C."/>
            <person name="Iampietro C."/>
            <person name="Lluch J."/>
            <person name="Castinel A."/>
            <person name="Donnadieu C."/>
            <person name="Desvignes T."/>
            <person name="Floi Bucao C."/>
            <person name="Jouanno E."/>
            <person name="Wen M."/>
            <person name="Mejri S."/>
            <person name="Dirks R."/>
            <person name="Jansen H."/>
            <person name="Henkel C."/>
            <person name="Chen W.J."/>
            <person name="Zahm M."/>
            <person name="Cabau C."/>
            <person name="Klopp C."/>
            <person name="Thompson A.W."/>
            <person name="Robinson-Rechavi M."/>
            <person name="Braasch I."/>
            <person name="Lecointre G."/>
            <person name="Bobe J."/>
            <person name="Postlethwait J.H."/>
            <person name="Berthelot C."/>
            <person name="Roest Crollius H."/>
            <person name="Guiguen Y."/>
        </authorList>
    </citation>
    <scope>NUCLEOTIDE SEQUENCE</scope>
    <source>
        <strain evidence="2">NC1722</strain>
    </source>
</reference>
<protein>
    <submittedName>
        <fullName evidence="2">Uncharacterized protein</fullName>
    </submittedName>
</protein>
<dbReference type="Proteomes" id="UP001221898">
    <property type="component" value="Unassembled WGS sequence"/>
</dbReference>
<proteinExistence type="predicted"/>
<evidence type="ECO:0000313" key="3">
    <source>
        <dbReference type="Proteomes" id="UP001221898"/>
    </source>
</evidence>
<dbReference type="EMBL" id="JAINUG010000438">
    <property type="protein sequence ID" value="KAJ8371676.1"/>
    <property type="molecule type" value="Genomic_DNA"/>
</dbReference>
<organism evidence="2 3">
    <name type="scientific">Aldrovandia affinis</name>
    <dbReference type="NCBI Taxonomy" id="143900"/>
    <lineage>
        <taxon>Eukaryota</taxon>
        <taxon>Metazoa</taxon>
        <taxon>Chordata</taxon>
        <taxon>Craniata</taxon>
        <taxon>Vertebrata</taxon>
        <taxon>Euteleostomi</taxon>
        <taxon>Actinopterygii</taxon>
        <taxon>Neopterygii</taxon>
        <taxon>Teleostei</taxon>
        <taxon>Notacanthiformes</taxon>
        <taxon>Halosauridae</taxon>
        <taxon>Aldrovandia</taxon>
    </lineage>
</organism>
<keyword evidence="3" id="KW-1185">Reference proteome</keyword>
<gene>
    <name evidence="2" type="ORF">AAFF_G00303520</name>
</gene>
<sequence>MSSQLSCSRGLRGHQKLMSMAFSDMNPFPMRVLSVRRALHVEALRAELSELQRMQREYAAESAGHAHSDLDTDNEDDA</sequence>
<evidence type="ECO:0000256" key="1">
    <source>
        <dbReference type="SAM" id="MobiDB-lite"/>
    </source>
</evidence>
<name>A0AAD7R842_9TELE</name>
<dbReference type="AlphaFoldDB" id="A0AAD7R842"/>
<evidence type="ECO:0000313" key="2">
    <source>
        <dbReference type="EMBL" id="KAJ8371676.1"/>
    </source>
</evidence>
<feature type="compositionally biased region" description="Basic and acidic residues" evidence="1">
    <location>
        <begin position="58"/>
        <end position="70"/>
    </location>
</feature>